<dbReference type="Gene3D" id="3.40.50.2000">
    <property type="entry name" value="Glycogen Phosphorylase B"/>
    <property type="match status" value="1"/>
</dbReference>
<name>A0ABQ7WHW2_SOLTU</name>
<reference evidence="1 2" key="1">
    <citation type="journal article" date="2021" name="bioRxiv">
        <title>Chromosome-scale and haplotype-resolved genome assembly of a tetraploid potato cultivar.</title>
        <authorList>
            <person name="Sun H."/>
            <person name="Jiao W.-B."/>
            <person name="Krause K."/>
            <person name="Campoy J.A."/>
            <person name="Goel M."/>
            <person name="Folz-Donahue K."/>
            <person name="Kukat C."/>
            <person name="Huettel B."/>
            <person name="Schneeberger K."/>
        </authorList>
    </citation>
    <scope>NUCLEOTIDE SEQUENCE [LARGE SCALE GENOMIC DNA]</scope>
    <source>
        <strain evidence="1">SolTubOtavaFocal</strain>
        <tissue evidence="1">Leaves</tissue>
    </source>
</reference>
<evidence type="ECO:0000313" key="1">
    <source>
        <dbReference type="EMBL" id="KAH0780351.1"/>
    </source>
</evidence>
<accession>A0ABQ7WHW2</accession>
<dbReference type="Proteomes" id="UP000826656">
    <property type="component" value="Unassembled WGS sequence"/>
</dbReference>
<organism evidence="1 2">
    <name type="scientific">Solanum tuberosum</name>
    <name type="common">Potato</name>
    <dbReference type="NCBI Taxonomy" id="4113"/>
    <lineage>
        <taxon>Eukaryota</taxon>
        <taxon>Viridiplantae</taxon>
        <taxon>Streptophyta</taxon>
        <taxon>Embryophyta</taxon>
        <taxon>Tracheophyta</taxon>
        <taxon>Spermatophyta</taxon>
        <taxon>Magnoliopsida</taxon>
        <taxon>eudicotyledons</taxon>
        <taxon>Gunneridae</taxon>
        <taxon>Pentapetalae</taxon>
        <taxon>asterids</taxon>
        <taxon>lamiids</taxon>
        <taxon>Solanales</taxon>
        <taxon>Solanaceae</taxon>
        <taxon>Solanoideae</taxon>
        <taxon>Solaneae</taxon>
        <taxon>Solanum</taxon>
    </lineage>
</organism>
<evidence type="ECO:0000313" key="2">
    <source>
        <dbReference type="Proteomes" id="UP000826656"/>
    </source>
</evidence>
<sequence>MEGCLSYTTIFAKANLYEQPVDQLENFHLPHRDQMLLLEGANTTSSTIIDALGTTTAAREVTQKAPPIEDIDKLIVAISELMEIMKMLQMFVQLLILSTVDYASSLLRDMTKLGCVPNALSHHCRTLTPPQSANALVHEFISTNLLTSCSTMLDLLLVGGAPARLKMWSCSQHKIKCLLNVYEIGKRYVVLVTFFEELSPYECKLLEVGFVGAERIWFKLVENVVVPWSDFRTTEILQVPVPSFHNILVELDPTVLNALRSKLHKVFNVGPLVLPSSSLNQLLDVNLVRHGCILWFKKQNDGSLLKVSLDNEVLEEFIWVVNTYKEEHDNTVVSLRLYLNLE</sequence>
<comment type="caution">
    <text evidence="1">The sequence shown here is derived from an EMBL/GenBank/DDBJ whole genome shotgun (WGS) entry which is preliminary data.</text>
</comment>
<gene>
    <name evidence="1" type="ORF">KY290_006778</name>
</gene>
<dbReference type="EMBL" id="JAIVGD010000002">
    <property type="protein sequence ID" value="KAH0780351.1"/>
    <property type="molecule type" value="Genomic_DNA"/>
</dbReference>
<dbReference type="PANTHER" id="PTHR22761:SF53">
    <property type="entry name" value="VACUOLAR PROTEIN SORTING-ASSOCIATED PROTEIN 32 HOMOLOG 2-LIKE"/>
    <property type="match status" value="1"/>
</dbReference>
<dbReference type="SUPFAM" id="SSF53756">
    <property type="entry name" value="UDP-Glycosyltransferase/glycogen phosphorylase"/>
    <property type="match status" value="1"/>
</dbReference>
<protein>
    <submittedName>
        <fullName evidence="1">Uncharacterized protein</fullName>
    </submittedName>
</protein>
<dbReference type="PANTHER" id="PTHR22761">
    <property type="entry name" value="CHARGED MULTIVESICULAR BODY PROTEIN"/>
    <property type="match status" value="1"/>
</dbReference>
<proteinExistence type="predicted"/>
<keyword evidence="2" id="KW-1185">Reference proteome</keyword>
<dbReference type="InterPro" id="IPR005024">
    <property type="entry name" value="Snf7_fam"/>
</dbReference>